<evidence type="ECO:0000256" key="2">
    <source>
        <dbReference type="ARBA" id="ARBA00022801"/>
    </source>
</evidence>
<protein>
    <submittedName>
        <fullName evidence="4">Cysteine hydrolase family protein</fullName>
    </submittedName>
</protein>
<dbReference type="Gene3D" id="3.40.50.850">
    <property type="entry name" value="Isochorismatase-like"/>
    <property type="match status" value="1"/>
</dbReference>
<dbReference type="EMBL" id="JBHTCO010000003">
    <property type="protein sequence ID" value="MFC7391894.1"/>
    <property type="molecule type" value="Genomic_DNA"/>
</dbReference>
<proteinExistence type="inferred from homology"/>
<dbReference type="PANTHER" id="PTHR43540:SF6">
    <property type="entry name" value="ISOCHORISMATASE-LIKE DOMAIN-CONTAINING PROTEIN"/>
    <property type="match status" value="1"/>
</dbReference>
<dbReference type="PRINTS" id="PR01398">
    <property type="entry name" value="ISCHRISMTASE"/>
</dbReference>
<name>A0ABW2PR57_9BACL</name>
<accession>A0ABW2PR57</accession>
<dbReference type="Pfam" id="PF00857">
    <property type="entry name" value="Isochorismatase"/>
    <property type="match status" value="1"/>
</dbReference>
<sequence length="207" mass="23262">MKHELHAKTGSEHPVALLIIDMINAMDFEEGHLLLDQAEKIVEPVVQLKKRAKELNIPVIYVNDNYGVWQSDLNNVITNAKEGPGHEIIEKLEPEEDDYFVVKPKHSGFFSTPLATLLGNLGVNTLILTGLAGNICVLFTANDAHMRNYKLFIPSDCCASNTKEDNDYALRLMESSLNADIRKEEELVLNEIKKAASQRETRPLYDS</sequence>
<evidence type="ECO:0000256" key="1">
    <source>
        <dbReference type="ARBA" id="ARBA00006336"/>
    </source>
</evidence>
<dbReference type="GO" id="GO:0016787">
    <property type="term" value="F:hydrolase activity"/>
    <property type="evidence" value="ECO:0007669"/>
    <property type="project" value="UniProtKB-KW"/>
</dbReference>
<dbReference type="CDD" id="cd00431">
    <property type="entry name" value="cysteine_hydrolases"/>
    <property type="match status" value="1"/>
</dbReference>
<dbReference type="RefSeq" id="WP_380963353.1">
    <property type="nucleotide sequence ID" value="NZ_JBHTCO010000003.1"/>
</dbReference>
<dbReference type="InterPro" id="IPR050272">
    <property type="entry name" value="Isochorismatase-like_hydrls"/>
</dbReference>
<evidence type="ECO:0000313" key="4">
    <source>
        <dbReference type="EMBL" id="MFC7391894.1"/>
    </source>
</evidence>
<dbReference type="InterPro" id="IPR036380">
    <property type="entry name" value="Isochorismatase-like_sf"/>
</dbReference>
<dbReference type="InterPro" id="IPR000868">
    <property type="entry name" value="Isochorismatase-like_dom"/>
</dbReference>
<feature type="domain" description="Isochorismatase-like" evidence="3">
    <location>
        <begin position="16"/>
        <end position="177"/>
    </location>
</feature>
<evidence type="ECO:0000259" key="3">
    <source>
        <dbReference type="Pfam" id="PF00857"/>
    </source>
</evidence>
<keyword evidence="5" id="KW-1185">Reference proteome</keyword>
<reference evidence="5" key="1">
    <citation type="journal article" date="2019" name="Int. J. Syst. Evol. Microbiol.">
        <title>The Global Catalogue of Microorganisms (GCM) 10K type strain sequencing project: providing services to taxonomists for standard genome sequencing and annotation.</title>
        <authorList>
            <consortium name="The Broad Institute Genomics Platform"/>
            <consortium name="The Broad Institute Genome Sequencing Center for Infectious Disease"/>
            <person name="Wu L."/>
            <person name="Ma J."/>
        </authorList>
    </citation>
    <scope>NUCLEOTIDE SEQUENCE [LARGE SCALE GENOMIC DNA]</scope>
    <source>
        <strain evidence="5">CGMCC 1.16305</strain>
    </source>
</reference>
<dbReference type="SUPFAM" id="SSF52499">
    <property type="entry name" value="Isochorismatase-like hydrolases"/>
    <property type="match status" value="1"/>
</dbReference>
<evidence type="ECO:0000313" key="5">
    <source>
        <dbReference type="Proteomes" id="UP001596505"/>
    </source>
</evidence>
<comment type="caution">
    <text evidence="4">The sequence shown here is derived from an EMBL/GenBank/DDBJ whole genome shotgun (WGS) entry which is preliminary data.</text>
</comment>
<dbReference type="InterPro" id="IPR016291">
    <property type="entry name" value="Isochorismatase"/>
</dbReference>
<comment type="similarity">
    <text evidence="1">Belongs to the isochorismatase family.</text>
</comment>
<dbReference type="Proteomes" id="UP001596505">
    <property type="component" value="Unassembled WGS sequence"/>
</dbReference>
<organism evidence="4 5">
    <name type="scientific">Scopulibacillus cellulosilyticus</name>
    <dbReference type="NCBI Taxonomy" id="2665665"/>
    <lineage>
        <taxon>Bacteria</taxon>
        <taxon>Bacillati</taxon>
        <taxon>Bacillota</taxon>
        <taxon>Bacilli</taxon>
        <taxon>Bacillales</taxon>
        <taxon>Sporolactobacillaceae</taxon>
        <taxon>Scopulibacillus</taxon>
    </lineage>
</organism>
<keyword evidence="2 4" id="KW-0378">Hydrolase</keyword>
<gene>
    <name evidence="4" type="ORF">ACFQRG_02650</name>
</gene>
<dbReference type="PANTHER" id="PTHR43540">
    <property type="entry name" value="PEROXYUREIDOACRYLATE/UREIDOACRYLATE AMIDOHYDROLASE-RELATED"/>
    <property type="match status" value="1"/>
</dbReference>